<name>A0ABR3HA95_LOXSC</name>
<organism evidence="3 4">
    <name type="scientific">Loxostege sticticalis</name>
    <name type="common">Beet webworm moth</name>
    <dbReference type="NCBI Taxonomy" id="481309"/>
    <lineage>
        <taxon>Eukaryota</taxon>
        <taxon>Metazoa</taxon>
        <taxon>Ecdysozoa</taxon>
        <taxon>Arthropoda</taxon>
        <taxon>Hexapoda</taxon>
        <taxon>Insecta</taxon>
        <taxon>Pterygota</taxon>
        <taxon>Neoptera</taxon>
        <taxon>Endopterygota</taxon>
        <taxon>Lepidoptera</taxon>
        <taxon>Glossata</taxon>
        <taxon>Ditrysia</taxon>
        <taxon>Pyraloidea</taxon>
        <taxon>Crambidae</taxon>
        <taxon>Pyraustinae</taxon>
        <taxon>Loxostege</taxon>
    </lineage>
</organism>
<gene>
    <name evidence="3" type="ORF">ABMA27_009190</name>
</gene>
<proteinExistence type="predicted"/>
<feature type="non-terminal residue" evidence="3">
    <location>
        <position position="299"/>
    </location>
</feature>
<dbReference type="CDD" id="cd00037">
    <property type="entry name" value="CLECT"/>
    <property type="match status" value="2"/>
</dbReference>
<reference evidence="3 4" key="1">
    <citation type="submission" date="2024-06" db="EMBL/GenBank/DDBJ databases">
        <title>A chromosome-level genome assembly of beet webworm, Loxostege sticticalis.</title>
        <authorList>
            <person name="Zhang Y."/>
        </authorList>
    </citation>
    <scope>NUCLEOTIDE SEQUENCE [LARGE SCALE GENOMIC DNA]</scope>
    <source>
        <strain evidence="3">AQ026</strain>
        <tissue evidence="3">Whole body</tissue>
    </source>
</reference>
<sequence length="299" mass="33903">MRETSILGILVLLPAISAYCQVFRPDYTFEQEAGGWLKLHRMPLTWEEAVLTCFYEDAVLASPINEGIAKTLAIMMEEIVRTPMFTGISNFYSNSVYQSMEGIPISKIWLKWSHEPHRHDPDNCISINPNGTSTEISCSSRLPFACYKREVYEQPRGCGTLDPGYELNDRTGSCYKLYKDRRTWPEAFRICSADEGHLAIVNSQPEAEVLWDIGKHSGSTYALAIGFHEWGNERTFMTIEGQSFKEAGYDKWYPGEPNILTENCGGLMIDGNPRDVGVLADLPCHVKVMYICEIEPQKF</sequence>
<feature type="domain" description="C-type lectin" evidence="2">
    <location>
        <begin position="45"/>
        <end position="147"/>
    </location>
</feature>
<feature type="signal peptide" evidence="1">
    <location>
        <begin position="1"/>
        <end position="18"/>
    </location>
</feature>
<dbReference type="Gene3D" id="3.10.100.10">
    <property type="entry name" value="Mannose-Binding Protein A, subunit A"/>
    <property type="match status" value="2"/>
</dbReference>
<dbReference type="PROSITE" id="PS50041">
    <property type="entry name" value="C_TYPE_LECTIN_2"/>
    <property type="match status" value="2"/>
</dbReference>
<dbReference type="Proteomes" id="UP001549920">
    <property type="component" value="Unassembled WGS sequence"/>
</dbReference>
<dbReference type="InterPro" id="IPR050801">
    <property type="entry name" value="Ca-Dep_Lectins_ImmuneDev"/>
</dbReference>
<feature type="domain" description="C-type lectin" evidence="2">
    <location>
        <begin position="170"/>
        <end position="293"/>
    </location>
</feature>
<dbReference type="InterPro" id="IPR016187">
    <property type="entry name" value="CTDL_fold"/>
</dbReference>
<evidence type="ECO:0000259" key="2">
    <source>
        <dbReference type="PROSITE" id="PS50041"/>
    </source>
</evidence>
<dbReference type="SMART" id="SM00034">
    <property type="entry name" value="CLECT"/>
    <property type="match status" value="2"/>
</dbReference>
<evidence type="ECO:0000313" key="3">
    <source>
        <dbReference type="EMBL" id="KAL0861708.1"/>
    </source>
</evidence>
<feature type="chain" id="PRO_5046695637" description="C-type lectin domain-containing protein" evidence="1">
    <location>
        <begin position="19"/>
        <end position="299"/>
    </location>
</feature>
<accession>A0ABR3HA95</accession>
<dbReference type="PANTHER" id="PTHR22801">
    <property type="entry name" value="LITHOSTATHINE"/>
    <property type="match status" value="1"/>
</dbReference>
<dbReference type="SUPFAM" id="SSF56436">
    <property type="entry name" value="C-type lectin-like"/>
    <property type="match status" value="2"/>
</dbReference>
<keyword evidence="4" id="KW-1185">Reference proteome</keyword>
<dbReference type="InterPro" id="IPR016186">
    <property type="entry name" value="C-type_lectin-like/link_sf"/>
</dbReference>
<keyword evidence="1" id="KW-0732">Signal</keyword>
<dbReference type="Pfam" id="PF00059">
    <property type="entry name" value="Lectin_C"/>
    <property type="match status" value="2"/>
</dbReference>
<evidence type="ECO:0000313" key="4">
    <source>
        <dbReference type="Proteomes" id="UP001549920"/>
    </source>
</evidence>
<evidence type="ECO:0000256" key="1">
    <source>
        <dbReference type="SAM" id="SignalP"/>
    </source>
</evidence>
<comment type="caution">
    <text evidence="3">The sequence shown here is derived from an EMBL/GenBank/DDBJ whole genome shotgun (WGS) entry which is preliminary data.</text>
</comment>
<dbReference type="InterPro" id="IPR001304">
    <property type="entry name" value="C-type_lectin-like"/>
</dbReference>
<protein>
    <recommendedName>
        <fullName evidence="2">C-type lectin domain-containing protein</fullName>
    </recommendedName>
</protein>
<dbReference type="EMBL" id="JBEUOH010000023">
    <property type="protein sequence ID" value="KAL0861708.1"/>
    <property type="molecule type" value="Genomic_DNA"/>
</dbReference>
<dbReference type="PANTHER" id="PTHR22801:SF63">
    <property type="entry name" value="C-TYPE LECTIN DOMAIN-CONTAINING PROTEIN"/>
    <property type="match status" value="1"/>
</dbReference>